<reference evidence="2" key="1">
    <citation type="submission" date="2024-07" db="EMBL/GenBank/DDBJ databases">
        <title>Genome Analysis of a Potential Novel Vibrio Species Secreting pH- and Thermo-stable Alginate Lyase and its Application in Producing Alginate Oligosaccharides.</title>
        <authorList>
            <person name="Huang H."/>
            <person name="Bao K."/>
        </authorList>
    </citation>
    <scope>NUCLEOTIDE SEQUENCE</scope>
    <source>
        <strain evidence="2">HB236076</strain>
    </source>
</reference>
<evidence type="ECO:0000256" key="1">
    <source>
        <dbReference type="SAM" id="SignalP"/>
    </source>
</evidence>
<evidence type="ECO:0000313" key="2">
    <source>
        <dbReference type="EMBL" id="XDK25844.1"/>
    </source>
</evidence>
<gene>
    <name evidence="2" type="ORF">AB0763_04165</name>
</gene>
<feature type="chain" id="PRO_5044259436" evidence="1">
    <location>
        <begin position="18"/>
        <end position="189"/>
    </location>
</feature>
<dbReference type="KEGG" id="vih:AB0763_04165"/>
<name>A0AB39HGF4_9VIBR</name>
<dbReference type="AlphaFoldDB" id="A0AB39HGF4"/>
<organism evidence="2">
    <name type="scientific">Vibrio sp. HB236076</name>
    <dbReference type="NCBI Taxonomy" id="3232307"/>
    <lineage>
        <taxon>Bacteria</taxon>
        <taxon>Pseudomonadati</taxon>
        <taxon>Pseudomonadota</taxon>
        <taxon>Gammaproteobacteria</taxon>
        <taxon>Vibrionales</taxon>
        <taxon>Vibrionaceae</taxon>
        <taxon>Vibrio</taxon>
    </lineage>
</organism>
<dbReference type="RefSeq" id="WP_306101497.1">
    <property type="nucleotide sequence ID" value="NZ_CP162601.1"/>
</dbReference>
<sequence>MKKLAFVAAVVLLSACAAPQPQQLNLHPSATLSSAQLVQGKTYALTSKDLRTAQYVALIDNGHANVIPMHTRQNLRVTLEETFAKQLNSQGFAANLNSENNVELDIEDLLVNVKHSVLSSEMDGKIVLTVVAETPRGKLTKTFTGTAKRSAPLSASDEDITRVVNDLINMTLADIGNDKELRDYMKENF</sequence>
<keyword evidence="2" id="KW-0449">Lipoprotein</keyword>
<dbReference type="EMBL" id="CP162601">
    <property type="protein sequence ID" value="XDK25844.1"/>
    <property type="molecule type" value="Genomic_DNA"/>
</dbReference>
<dbReference type="Pfam" id="PF03923">
    <property type="entry name" value="Lipoprotein_16"/>
    <property type="match status" value="1"/>
</dbReference>
<proteinExistence type="predicted"/>
<keyword evidence="1" id="KW-0732">Signal</keyword>
<protein>
    <submittedName>
        <fullName evidence="2">YajG family lipoprotein</fullName>
    </submittedName>
</protein>
<feature type="signal peptide" evidence="1">
    <location>
        <begin position="1"/>
        <end position="17"/>
    </location>
</feature>
<dbReference type="PROSITE" id="PS51257">
    <property type="entry name" value="PROKAR_LIPOPROTEIN"/>
    <property type="match status" value="1"/>
</dbReference>
<dbReference type="InterPro" id="IPR005619">
    <property type="entry name" value="Uncharacterised_YajG"/>
</dbReference>
<accession>A0AB39HGF4</accession>